<dbReference type="Pfam" id="PF04729">
    <property type="entry name" value="ASF1_hist_chap"/>
    <property type="match status" value="1"/>
</dbReference>
<evidence type="ECO:0000256" key="5">
    <source>
        <dbReference type="ARBA" id="ARBA00023186"/>
    </source>
</evidence>
<name>A0A4U5MHB6_STECR</name>
<dbReference type="EMBL" id="AZBU02000008">
    <property type="protein sequence ID" value="TKR68689.1"/>
    <property type="molecule type" value="Genomic_DNA"/>
</dbReference>
<dbReference type="InterPro" id="IPR006818">
    <property type="entry name" value="ASF1-like"/>
</dbReference>
<evidence type="ECO:0000313" key="7">
    <source>
        <dbReference type="EMBL" id="TKR68689.1"/>
    </source>
</evidence>
<keyword evidence="3" id="KW-0805">Transcription regulation</keyword>
<comment type="caution">
    <text evidence="7">The sequence shown here is derived from an EMBL/GenBank/DDBJ whole genome shotgun (WGS) entry which is preliminary data.</text>
</comment>
<comment type="subcellular location">
    <subcellularLocation>
        <location evidence="1">Nucleus</location>
    </subcellularLocation>
</comment>
<dbReference type="PANTHER" id="PTHR12040">
    <property type="entry name" value="ANTI-SILENCING PROTEIN 1"/>
    <property type="match status" value="1"/>
</dbReference>
<dbReference type="GO" id="GO:0042393">
    <property type="term" value="F:histone binding"/>
    <property type="evidence" value="ECO:0007669"/>
    <property type="project" value="TreeGrafter"/>
</dbReference>
<keyword evidence="6" id="KW-0539">Nucleus</keyword>
<dbReference type="GO" id="GO:0005634">
    <property type="term" value="C:nucleus"/>
    <property type="evidence" value="ECO:0007669"/>
    <property type="project" value="UniProtKB-SubCell"/>
</dbReference>
<evidence type="ECO:0000256" key="2">
    <source>
        <dbReference type="ARBA" id="ARBA00006051"/>
    </source>
</evidence>
<evidence type="ECO:0000256" key="1">
    <source>
        <dbReference type="ARBA" id="ARBA00004123"/>
    </source>
</evidence>
<protein>
    <submittedName>
        <fullName evidence="7">Uncharacterized protein</fullName>
    </submittedName>
</protein>
<gene>
    <name evidence="7" type="ORF">L596_030935</name>
</gene>
<dbReference type="OrthoDB" id="29755at2759"/>
<organism evidence="7 8">
    <name type="scientific">Steinernema carpocapsae</name>
    <name type="common">Entomopathogenic nematode</name>
    <dbReference type="NCBI Taxonomy" id="34508"/>
    <lineage>
        <taxon>Eukaryota</taxon>
        <taxon>Metazoa</taxon>
        <taxon>Ecdysozoa</taxon>
        <taxon>Nematoda</taxon>
        <taxon>Chromadorea</taxon>
        <taxon>Rhabditida</taxon>
        <taxon>Tylenchina</taxon>
        <taxon>Panagrolaimomorpha</taxon>
        <taxon>Strongyloidoidea</taxon>
        <taxon>Steinernematidae</taxon>
        <taxon>Steinernema</taxon>
    </lineage>
</organism>
<comment type="similarity">
    <text evidence="2">Belongs to the ASF1 family.</text>
</comment>
<accession>A0A4U5MHB6</accession>
<dbReference type="SUPFAM" id="SSF101546">
    <property type="entry name" value="ASF1-like"/>
    <property type="match status" value="1"/>
</dbReference>
<dbReference type="GO" id="GO:0006335">
    <property type="term" value="P:DNA replication-dependent chromatin assembly"/>
    <property type="evidence" value="ECO:0007669"/>
    <property type="project" value="TreeGrafter"/>
</dbReference>
<dbReference type="PANTHER" id="PTHR12040:SF0">
    <property type="entry name" value="HISTONE CHAPERONE ASF1"/>
    <property type="match status" value="1"/>
</dbReference>
<dbReference type="Proteomes" id="UP000298663">
    <property type="component" value="Unassembled WGS sequence"/>
</dbReference>
<keyword evidence="4" id="KW-0804">Transcription</keyword>
<evidence type="ECO:0000256" key="3">
    <source>
        <dbReference type="ARBA" id="ARBA00023015"/>
    </source>
</evidence>
<sequence>MSSRVHIREVNFLNNPAPYTEGFNVEIIFEVVEDLSGDLEWELIYVGDPASEDGDQVLESVVVGPIKEGRHKFTLEASAPDSTKISQDDIRGCTVLILTCKYQDEKFVKVGYYVSVDYTEEELRETPPEPVDISKLERCVKINDVRVSHFAIKWADEEASEVLQQPEEEDIAMEE</sequence>
<evidence type="ECO:0000256" key="6">
    <source>
        <dbReference type="ARBA" id="ARBA00023242"/>
    </source>
</evidence>
<dbReference type="InterPro" id="IPR036747">
    <property type="entry name" value="ASF1-like_sf"/>
</dbReference>
<dbReference type="GO" id="GO:0000785">
    <property type="term" value="C:chromatin"/>
    <property type="evidence" value="ECO:0007669"/>
    <property type="project" value="TreeGrafter"/>
</dbReference>
<keyword evidence="8" id="KW-1185">Reference proteome</keyword>
<dbReference type="STRING" id="34508.A0A4U5MHB6"/>
<keyword evidence="5" id="KW-0143">Chaperone</keyword>
<evidence type="ECO:0000256" key="4">
    <source>
        <dbReference type="ARBA" id="ARBA00023163"/>
    </source>
</evidence>
<dbReference type="Gene3D" id="2.60.40.1490">
    <property type="entry name" value="Histone chaperone ASF1-like"/>
    <property type="match status" value="1"/>
</dbReference>
<dbReference type="AlphaFoldDB" id="A0A4U5MHB6"/>
<reference evidence="7 8" key="2">
    <citation type="journal article" date="2019" name="G3 (Bethesda)">
        <title>Hybrid Assembly of the Genome of the Entomopathogenic Nematode Steinernema carpocapsae Identifies the X-Chromosome.</title>
        <authorList>
            <person name="Serra L."/>
            <person name="Macchietto M."/>
            <person name="Macias-Munoz A."/>
            <person name="McGill C.J."/>
            <person name="Rodriguez I.M."/>
            <person name="Rodriguez B."/>
            <person name="Murad R."/>
            <person name="Mortazavi A."/>
        </authorList>
    </citation>
    <scope>NUCLEOTIDE SEQUENCE [LARGE SCALE GENOMIC DNA]</scope>
    <source>
        <strain evidence="7 8">ALL</strain>
    </source>
</reference>
<proteinExistence type="inferred from homology"/>
<evidence type="ECO:0000313" key="8">
    <source>
        <dbReference type="Proteomes" id="UP000298663"/>
    </source>
</evidence>
<reference evidence="7 8" key="1">
    <citation type="journal article" date="2015" name="Genome Biol.">
        <title>Comparative genomics of Steinernema reveals deeply conserved gene regulatory networks.</title>
        <authorList>
            <person name="Dillman A.R."/>
            <person name="Macchietto M."/>
            <person name="Porter C.F."/>
            <person name="Rogers A."/>
            <person name="Williams B."/>
            <person name="Antoshechkin I."/>
            <person name="Lee M.M."/>
            <person name="Goodwin Z."/>
            <person name="Lu X."/>
            <person name="Lewis E.E."/>
            <person name="Goodrich-Blair H."/>
            <person name="Stock S.P."/>
            <person name="Adams B.J."/>
            <person name="Sternberg P.W."/>
            <person name="Mortazavi A."/>
        </authorList>
    </citation>
    <scope>NUCLEOTIDE SEQUENCE [LARGE SCALE GENOMIC DNA]</scope>
    <source>
        <strain evidence="7 8">ALL</strain>
    </source>
</reference>